<dbReference type="Gene3D" id="3.40.50.720">
    <property type="entry name" value="NAD(P)-binding Rossmann-like Domain"/>
    <property type="match status" value="1"/>
</dbReference>
<dbReference type="SUPFAM" id="SSF55961">
    <property type="entry name" value="Bet v1-like"/>
    <property type="match status" value="1"/>
</dbReference>
<name>A0ABP5GC41_9MICC</name>
<protein>
    <recommendedName>
        <fullName evidence="3">DUF1731 domain-containing protein</fullName>
    </recommendedName>
</protein>
<organism evidence="1 2">
    <name type="scientific">Yaniella flava</name>
    <dbReference type="NCBI Taxonomy" id="287930"/>
    <lineage>
        <taxon>Bacteria</taxon>
        <taxon>Bacillati</taxon>
        <taxon>Actinomycetota</taxon>
        <taxon>Actinomycetes</taxon>
        <taxon>Micrococcales</taxon>
        <taxon>Micrococcaceae</taxon>
        <taxon>Yaniella</taxon>
    </lineage>
</organism>
<reference evidence="2" key="1">
    <citation type="journal article" date="2019" name="Int. J. Syst. Evol. Microbiol.">
        <title>The Global Catalogue of Microorganisms (GCM) 10K type strain sequencing project: providing services to taxonomists for standard genome sequencing and annotation.</title>
        <authorList>
            <consortium name="The Broad Institute Genomics Platform"/>
            <consortium name="The Broad Institute Genome Sequencing Center for Infectious Disease"/>
            <person name="Wu L."/>
            <person name="Ma J."/>
        </authorList>
    </citation>
    <scope>NUCLEOTIDE SEQUENCE [LARGE SCALE GENOMIC DNA]</scope>
    <source>
        <strain evidence="2">JCM 13595</strain>
    </source>
</reference>
<evidence type="ECO:0000313" key="1">
    <source>
        <dbReference type="EMBL" id="GAA2042964.1"/>
    </source>
</evidence>
<proteinExistence type="predicted"/>
<dbReference type="InterPro" id="IPR036291">
    <property type="entry name" value="NAD(P)-bd_dom_sf"/>
</dbReference>
<dbReference type="PANTHER" id="PTHR11092">
    <property type="entry name" value="SUGAR NUCLEOTIDE EPIMERASE RELATED"/>
    <property type="match status" value="1"/>
</dbReference>
<sequence length="447" mass="47607">MALQPDQVWDILTDPGAWLQFDDQLQQFSPVHMTGNRLQVADRVKVVPKALVRGFVHAATAPPATITTVAARREIAWRQTQPGGFTQQRWQLRATVDGGTELTRHTEVVGPLAAPLGAALAAPLAGDVGAVGARMVHMASTGPDVAQPLTIIAGGSGYLGQRLATRMIAAGQRATVLTRQPTSGATYPQARWGQDDLGPLHELLMDPAGVNIVNLAGKRLGPRFTPEELRLQRASRIVPTETLRAAVTAAQEEGAVVHRWIQGSAVPLWGSESTTEFTEATSPMADTDGPDGMGRLVTEWEAAAPDNAVFVRTGIVLGQHTEITKGLTAMARSTTRPSVDGFLPWIHEDDWVGLVQHLLAMHNAPTKVVAVAPQQTRLSEVIHALVPGQGPRSIPVPAALLRTGMNSIGMEPGLLMGSTRARSIVIDTMGYEFLFPTISSAGEAVSV</sequence>
<dbReference type="Proteomes" id="UP001501461">
    <property type="component" value="Unassembled WGS sequence"/>
</dbReference>
<evidence type="ECO:0008006" key="3">
    <source>
        <dbReference type="Google" id="ProtNLM"/>
    </source>
</evidence>
<dbReference type="InterPro" id="IPR023393">
    <property type="entry name" value="START-like_dom_sf"/>
</dbReference>
<gene>
    <name evidence="1" type="ORF">GCM10009720_24630</name>
</gene>
<dbReference type="SUPFAM" id="SSF51735">
    <property type="entry name" value="NAD(P)-binding Rossmann-fold domains"/>
    <property type="match status" value="1"/>
</dbReference>
<keyword evidence="2" id="KW-1185">Reference proteome</keyword>
<evidence type="ECO:0000313" key="2">
    <source>
        <dbReference type="Proteomes" id="UP001501461"/>
    </source>
</evidence>
<dbReference type="PANTHER" id="PTHR11092:SF0">
    <property type="entry name" value="EPIMERASE FAMILY PROTEIN SDR39U1"/>
    <property type="match status" value="1"/>
</dbReference>
<dbReference type="Gene3D" id="3.30.530.20">
    <property type="match status" value="1"/>
</dbReference>
<dbReference type="EMBL" id="BAAAMN010000049">
    <property type="protein sequence ID" value="GAA2042964.1"/>
    <property type="molecule type" value="Genomic_DNA"/>
</dbReference>
<accession>A0ABP5GC41</accession>
<comment type="caution">
    <text evidence="1">The sequence shown here is derived from an EMBL/GenBank/DDBJ whole genome shotgun (WGS) entry which is preliminary data.</text>
</comment>